<feature type="transmembrane region" description="Helical" evidence="2">
    <location>
        <begin position="124"/>
        <end position="147"/>
    </location>
</feature>
<dbReference type="AlphaFoldDB" id="A0A448YQW8"/>
<evidence type="ECO:0000256" key="1">
    <source>
        <dbReference type="SAM" id="MobiDB-lite"/>
    </source>
</evidence>
<dbReference type="PANTHER" id="PTHR35519">
    <property type="entry name" value="MEMBRANE PROTEINS"/>
    <property type="match status" value="1"/>
</dbReference>
<accession>A0A448YQW8</accession>
<keyword evidence="2" id="KW-0472">Membrane</keyword>
<keyword evidence="2" id="KW-1133">Transmembrane helix</keyword>
<dbReference type="FunCoup" id="A0A448YQW8">
    <property type="interactions" value="65"/>
</dbReference>
<dbReference type="STRING" id="13370.A0A448YQW8"/>
<name>A0A448YQW8_BRENA</name>
<evidence type="ECO:0000313" key="3">
    <source>
        <dbReference type="EMBL" id="VEU23335.1"/>
    </source>
</evidence>
<dbReference type="PANTHER" id="PTHR35519:SF1">
    <property type="entry name" value="YALI0C06193P"/>
    <property type="match status" value="1"/>
</dbReference>
<protein>
    <submittedName>
        <fullName evidence="3">DEKNAAC104744</fullName>
    </submittedName>
</protein>
<dbReference type="InParanoid" id="A0A448YQW8"/>
<evidence type="ECO:0000256" key="2">
    <source>
        <dbReference type="SAM" id="Phobius"/>
    </source>
</evidence>
<feature type="compositionally biased region" description="Basic and acidic residues" evidence="1">
    <location>
        <begin position="249"/>
        <end position="258"/>
    </location>
</feature>
<dbReference type="InterPro" id="IPR025187">
    <property type="entry name" value="DUF4112"/>
</dbReference>
<organism evidence="3 4">
    <name type="scientific">Brettanomyces naardenensis</name>
    <name type="common">Yeast</name>
    <dbReference type="NCBI Taxonomy" id="13370"/>
    <lineage>
        <taxon>Eukaryota</taxon>
        <taxon>Fungi</taxon>
        <taxon>Dikarya</taxon>
        <taxon>Ascomycota</taxon>
        <taxon>Saccharomycotina</taxon>
        <taxon>Pichiomycetes</taxon>
        <taxon>Pichiales</taxon>
        <taxon>Pichiaceae</taxon>
        <taxon>Brettanomyces</taxon>
    </lineage>
</organism>
<reference evidence="3 4" key="1">
    <citation type="submission" date="2018-12" db="EMBL/GenBank/DDBJ databases">
        <authorList>
            <person name="Tiukova I."/>
            <person name="Dainat J."/>
        </authorList>
    </citation>
    <scope>NUCLEOTIDE SEQUENCE [LARGE SCALE GENOMIC DNA]</scope>
</reference>
<dbReference type="OrthoDB" id="2103474at2759"/>
<keyword evidence="2" id="KW-0812">Transmembrane</keyword>
<dbReference type="Proteomes" id="UP000290900">
    <property type="component" value="Unassembled WGS sequence"/>
</dbReference>
<evidence type="ECO:0000313" key="4">
    <source>
        <dbReference type="Proteomes" id="UP000290900"/>
    </source>
</evidence>
<sequence length="283" mass="32140">MFKSFMEGAAYDKAVDKFNELAEKNIKTTDPYRQTLPDGSTRKLKLASNATKEEQKAWKKVQRRAWLDDKCFLGCYPVDCGCGLGPLVVILPVIGPYLMYAVHAKLIAMAVKNFDLDMETQAKLHANIIFDLLITLPPVIGSFFAWMHGCSTRNAALIHTKVSRQLNARARNEKLAENPPQNSYARAQLPPVPQSSKENEQYSRQPQNQRDRTVPKLPPRTRSSEVNQIPRQAKQKSEDQYYPSSDPNETYHDAEFKNRQSSLRGLRKPPPATLPQRPTNAWS</sequence>
<feature type="region of interest" description="Disordered" evidence="1">
    <location>
        <begin position="174"/>
        <end position="283"/>
    </location>
</feature>
<proteinExistence type="predicted"/>
<dbReference type="Pfam" id="PF13430">
    <property type="entry name" value="DUF4112"/>
    <property type="match status" value="1"/>
</dbReference>
<keyword evidence="4" id="KW-1185">Reference proteome</keyword>
<dbReference type="EMBL" id="CAACVR010000045">
    <property type="protein sequence ID" value="VEU23335.1"/>
    <property type="molecule type" value="Genomic_DNA"/>
</dbReference>
<feature type="transmembrane region" description="Helical" evidence="2">
    <location>
        <begin position="83"/>
        <end position="103"/>
    </location>
</feature>
<gene>
    <name evidence="3" type="ORF">BRENAR_LOCUS4066</name>
</gene>